<feature type="region of interest" description="Disordered" evidence="1">
    <location>
        <begin position="385"/>
        <end position="475"/>
    </location>
</feature>
<feature type="region of interest" description="Disordered" evidence="1">
    <location>
        <begin position="109"/>
        <end position="325"/>
    </location>
</feature>
<name>A0A7M7JZ54_VARDE</name>
<dbReference type="Pfam" id="PF15335">
    <property type="entry name" value="CAAP1"/>
    <property type="match status" value="1"/>
</dbReference>
<feature type="compositionally biased region" description="Basic and acidic residues" evidence="1">
    <location>
        <begin position="238"/>
        <end position="257"/>
    </location>
</feature>
<protein>
    <submittedName>
        <fullName evidence="2">Uncharacterized protein</fullName>
    </submittedName>
</protein>
<organism evidence="2 3">
    <name type="scientific">Varroa destructor</name>
    <name type="common">Honeybee mite</name>
    <dbReference type="NCBI Taxonomy" id="109461"/>
    <lineage>
        <taxon>Eukaryota</taxon>
        <taxon>Metazoa</taxon>
        <taxon>Ecdysozoa</taxon>
        <taxon>Arthropoda</taxon>
        <taxon>Chelicerata</taxon>
        <taxon>Arachnida</taxon>
        <taxon>Acari</taxon>
        <taxon>Parasitiformes</taxon>
        <taxon>Mesostigmata</taxon>
        <taxon>Gamasina</taxon>
        <taxon>Dermanyssoidea</taxon>
        <taxon>Varroidae</taxon>
        <taxon>Varroa</taxon>
    </lineage>
</organism>
<dbReference type="Proteomes" id="UP000594260">
    <property type="component" value="Unplaced"/>
</dbReference>
<dbReference type="KEGG" id="vde:111249558"/>
<dbReference type="PANTHER" id="PTHR14740:SF3">
    <property type="entry name" value="CASPASE ACTIVITY AND APOPTOSIS INHIBITOR 1"/>
    <property type="match status" value="1"/>
</dbReference>
<feature type="compositionally biased region" description="Acidic residues" evidence="1">
    <location>
        <begin position="307"/>
        <end position="317"/>
    </location>
</feature>
<dbReference type="GeneID" id="111249558"/>
<feature type="compositionally biased region" description="Low complexity" evidence="1">
    <location>
        <begin position="264"/>
        <end position="273"/>
    </location>
</feature>
<dbReference type="OrthoDB" id="10064012at2759"/>
<feature type="compositionally biased region" description="Low complexity" evidence="1">
    <location>
        <begin position="219"/>
        <end position="237"/>
    </location>
</feature>
<feature type="compositionally biased region" description="Basic and acidic residues" evidence="1">
    <location>
        <begin position="290"/>
        <end position="306"/>
    </location>
</feature>
<feature type="compositionally biased region" description="Basic and acidic residues" evidence="1">
    <location>
        <begin position="418"/>
        <end position="459"/>
    </location>
</feature>
<feature type="compositionally biased region" description="Low complexity" evidence="1">
    <location>
        <begin position="464"/>
        <end position="475"/>
    </location>
</feature>
<dbReference type="RefSeq" id="XP_022659299.1">
    <property type="nucleotide sequence ID" value="XM_022803564.1"/>
</dbReference>
<accession>A0A7M7JZ54</accession>
<feature type="compositionally biased region" description="Polar residues" evidence="1">
    <location>
        <begin position="136"/>
        <end position="152"/>
    </location>
</feature>
<evidence type="ECO:0000313" key="3">
    <source>
        <dbReference type="Proteomes" id="UP000594260"/>
    </source>
</evidence>
<evidence type="ECO:0000256" key="1">
    <source>
        <dbReference type="SAM" id="MobiDB-lite"/>
    </source>
</evidence>
<dbReference type="AlphaFoldDB" id="A0A7M7JZ54"/>
<feature type="compositionally biased region" description="Basic and acidic residues" evidence="1">
    <location>
        <begin position="122"/>
        <end position="135"/>
    </location>
</feature>
<dbReference type="InterPro" id="IPR038991">
    <property type="entry name" value="CAAP1"/>
</dbReference>
<reference evidence="2" key="1">
    <citation type="submission" date="2021-01" db="UniProtKB">
        <authorList>
            <consortium name="EnsemblMetazoa"/>
        </authorList>
    </citation>
    <scope>IDENTIFICATION</scope>
</reference>
<sequence>MPLDDSTEDITSSIAESLLRKVALPANCLTSLSQLIDRPKKLHDTMFDLLTKNEIKAMMPDSLKSMTVSELKLKCLRILEKLSPEEIVKMIRHGDLTIPETKDYRNLIESSSSTDQPLKPDLNSRVHNTETERTTAKSPNRTYVRTQESTNANGGGKQNSTKKDRKKGTDTTSSRGTLKVARKVASVGERTCSESHTQKDLYNTRRAKTKSTPMGEKGNQQSDNDSSSPSTWASGSTAEERWSRSPSPREHEAEAGRNNRGPQSSSSDAFSADDAIDQRHLNKVQPNTTKADKASRIIENKPSRPDPDEDSSVESDVDSGVRTGKLSSGNALVYSVIDNADGERTAIAAAAELGDAANHRLEEMGLAELEQRARALKALMAKLEKDKTVEVTGSQPAPTDAQHITEDSMLSQSSVGAVKEKEKSDVNSQQDHNKPDAPTSKDLKFSSSKIDRSRRYTEKKGRKSSSSPSQKRSRK</sequence>
<proteinExistence type="predicted"/>
<dbReference type="GO" id="GO:0042981">
    <property type="term" value="P:regulation of apoptotic process"/>
    <property type="evidence" value="ECO:0007669"/>
    <property type="project" value="InterPro"/>
</dbReference>
<dbReference type="EnsemblMetazoa" id="XM_022803564">
    <property type="protein sequence ID" value="XP_022659299"/>
    <property type="gene ID" value="LOC111249558"/>
</dbReference>
<evidence type="ECO:0000313" key="2">
    <source>
        <dbReference type="EnsemblMetazoa" id="XP_022659299"/>
    </source>
</evidence>
<dbReference type="PANTHER" id="PTHR14740">
    <property type="entry name" value="CASPASE ACTIVITY AND APOPTOSIS INHIBITOR 1"/>
    <property type="match status" value="1"/>
</dbReference>
<dbReference type="InParanoid" id="A0A7M7JZ54"/>
<keyword evidence="3" id="KW-1185">Reference proteome</keyword>
<feature type="compositionally biased region" description="Basic and acidic residues" evidence="1">
    <location>
        <begin position="191"/>
        <end position="203"/>
    </location>
</feature>